<dbReference type="InterPro" id="IPR036758">
    <property type="entry name" value="At5g01610-like"/>
</dbReference>
<reference evidence="1" key="1">
    <citation type="submission" date="2023-03" db="EMBL/GenBank/DDBJ databases">
        <authorList>
            <person name="Julca I."/>
        </authorList>
    </citation>
    <scope>NUCLEOTIDE SEQUENCE</scope>
</reference>
<dbReference type="PANTHER" id="PTHR31676:SF7">
    <property type="entry name" value="DUF538 DOMAIN-CONTAINING PROTEIN"/>
    <property type="match status" value="1"/>
</dbReference>
<sequence length="146" mass="16741">MSTQQLVETNREKAEIYTDPTLCKIKSKELLEKINLPRGLLPLDEITEVGYNESTGFVWLKQKKSKTHKFPLIDRLVSYDTDITAFVEDRRMKKLTGVKSREFLIWVTISEISIQDPNSGKITFGTPTGISRSFPVNAFAEEEEKK</sequence>
<accession>A0AAV1C6Z2</accession>
<dbReference type="InterPro" id="IPR007493">
    <property type="entry name" value="DUF538"/>
</dbReference>
<name>A0AAV1C6Z2_OLDCO</name>
<dbReference type="SUPFAM" id="SSF141562">
    <property type="entry name" value="At5g01610-like"/>
    <property type="match status" value="1"/>
</dbReference>
<evidence type="ECO:0000313" key="2">
    <source>
        <dbReference type="Proteomes" id="UP001161247"/>
    </source>
</evidence>
<evidence type="ECO:0000313" key="1">
    <source>
        <dbReference type="EMBL" id="CAI9091360.1"/>
    </source>
</evidence>
<organism evidence="1 2">
    <name type="scientific">Oldenlandia corymbosa var. corymbosa</name>
    <dbReference type="NCBI Taxonomy" id="529605"/>
    <lineage>
        <taxon>Eukaryota</taxon>
        <taxon>Viridiplantae</taxon>
        <taxon>Streptophyta</taxon>
        <taxon>Embryophyta</taxon>
        <taxon>Tracheophyta</taxon>
        <taxon>Spermatophyta</taxon>
        <taxon>Magnoliopsida</taxon>
        <taxon>eudicotyledons</taxon>
        <taxon>Gunneridae</taxon>
        <taxon>Pentapetalae</taxon>
        <taxon>asterids</taxon>
        <taxon>lamiids</taxon>
        <taxon>Gentianales</taxon>
        <taxon>Rubiaceae</taxon>
        <taxon>Rubioideae</taxon>
        <taxon>Spermacoceae</taxon>
        <taxon>Hedyotis-Oldenlandia complex</taxon>
        <taxon>Oldenlandia</taxon>
    </lineage>
</organism>
<dbReference type="Gene3D" id="2.30.240.10">
    <property type="entry name" value="At5g01610-like"/>
    <property type="match status" value="1"/>
</dbReference>
<dbReference type="Pfam" id="PF04398">
    <property type="entry name" value="DUF538"/>
    <property type="match status" value="1"/>
</dbReference>
<dbReference type="PANTHER" id="PTHR31676">
    <property type="entry name" value="T31J12.3 PROTEIN-RELATED"/>
    <property type="match status" value="1"/>
</dbReference>
<dbReference type="Proteomes" id="UP001161247">
    <property type="component" value="Chromosome 1"/>
</dbReference>
<keyword evidence="2" id="KW-1185">Reference proteome</keyword>
<dbReference type="AlphaFoldDB" id="A0AAV1C6Z2"/>
<gene>
    <name evidence="1" type="ORF">OLC1_LOCUS3309</name>
</gene>
<proteinExistence type="predicted"/>
<dbReference type="EMBL" id="OX459118">
    <property type="protein sequence ID" value="CAI9091360.1"/>
    <property type="molecule type" value="Genomic_DNA"/>
</dbReference>
<protein>
    <submittedName>
        <fullName evidence="1">OLC1v1026379C1</fullName>
    </submittedName>
</protein>